<reference evidence="2" key="1">
    <citation type="journal article" date="2012" name="Proc. Natl. Acad. Sci. U.S.A.">
        <title>Antigenic diversity is generated by distinct evolutionary mechanisms in African trypanosome species.</title>
        <authorList>
            <person name="Jackson A.P."/>
            <person name="Berry A."/>
            <person name="Aslett M."/>
            <person name="Allison H.C."/>
            <person name="Burton P."/>
            <person name="Vavrova-Anderson J."/>
            <person name="Brown R."/>
            <person name="Browne H."/>
            <person name="Corton N."/>
            <person name="Hauser H."/>
            <person name="Gamble J."/>
            <person name="Gilderthorp R."/>
            <person name="Marcello L."/>
            <person name="McQuillan J."/>
            <person name="Otto T.D."/>
            <person name="Quail M.A."/>
            <person name="Sanders M.J."/>
            <person name="van Tonder A."/>
            <person name="Ginger M.L."/>
            <person name="Field M.C."/>
            <person name="Barry J.D."/>
            <person name="Hertz-Fowler C."/>
            <person name="Berriman M."/>
        </authorList>
    </citation>
    <scope>NUCLEOTIDE SEQUENCE</scope>
    <source>
        <strain evidence="2">IL3000</strain>
    </source>
</reference>
<evidence type="ECO:0000313" key="2">
    <source>
        <dbReference type="EMBL" id="CCC95101.1"/>
    </source>
</evidence>
<organism evidence="2">
    <name type="scientific">Trypanosoma congolense (strain IL3000)</name>
    <dbReference type="NCBI Taxonomy" id="1068625"/>
    <lineage>
        <taxon>Eukaryota</taxon>
        <taxon>Discoba</taxon>
        <taxon>Euglenozoa</taxon>
        <taxon>Kinetoplastea</taxon>
        <taxon>Metakinetoplastina</taxon>
        <taxon>Trypanosomatida</taxon>
        <taxon>Trypanosomatidae</taxon>
        <taxon>Trypanosoma</taxon>
        <taxon>Nannomonas</taxon>
    </lineage>
</organism>
<feature type="transmembrane region" description="Helical" evidence="1">
    <location>
        <begin position="26"/>
        <end position="50"/>
    </location>
</feature>
<evidence type="ECO:0000256" key="1">
    <source>
        <dbReference type="SAM" id="Phobius"/>
    </source>
</evidence>
<dbReference type="AlphaFoldDB" id="G0V0D1"/>
<sequence length="149" mass="17342">MTGPAPPLRGNSGSRPGSITRRPTYLSIWFIFLYLGFTLFSFSSPTFSPFHPGMPRKRMISTIFLISLAAEMERSTNSLCATAWRKCDQNVPFSHLPVTHHRPHLHQRHTHKFFHPQWRYRSALFAYILPHRTALLSIHTTSRASRRLW</sequence>
<keyword evidence="1" id="KW-1133">Transmembrane helix</keyword>
<dbReference type="EMBL" id="HE575324">
    <property type="protein sequence ID" value="CCC95101.1"/>
    <property type="molecule type" value="Genomic_DNA"/>
</dbReference>
<name>G0V0D1_TRYCI</name>
<gene>
    <name evidence="2" type="ORF">TCIL3000_11_5110</name>
</gene>
<proteinExistence type="predicted"/>
<keyword evidence="1" id="KW-0812">Transmembrane</keyword>
<protein>
    <submittedName>
        <fullName evidence="2">Uncharacterized protein</fullName>
    </submittedName>
</protein>
<accession>G0V0D1</accession>
<keyword evidence="1" id="KW-0472">Membrane</keyword>